<comment type="caution">
    <text evidence="3">The sequence shown here is derived from an EMBL/GenBank/DDBJ whole genome shotgun (WGS) entry which is preliminary data.</text>
</comment>
<dbReference type="Proteomes" id="UP001177140">
    <property type="component" value="Unassembled WGS sequence"/>
</dbReference>
<evidence type="ECO:0000259" key="2">
    <source>
        <dbReference type="Pfam" id="PF03108"/>
    </source>
</evidence>
<dbReference type="InterPro" id="IPR004332">
    <property type="entry name" value="Transposase_MuDR"/>
</dbReference>
<evidence type="ECO:0000256" key="1">
    <source>
        <dbReference type="SAM" id="MobiDB-lite"/>
    </source>
</evidence>
<evidence type="ECO:0000313" key="3">
    <source>
        <dbReference type="EMBL" id="MCL7037768.1"/>
    </source>
</evidence>
<gene>
    <name evidence="3" type="ORF">MKW94_004020</name>
</gene>
<dbReference type="PANTHER" id="PTHR31973">
    <property type="entry name" value="POLYPROTEIN, PUTATIVE-RELATED"/>
    <property type="match status" value="1"/>
</dbReference>
<dbReference type="PANTHER" id="PTHR31973:SF187">
    <property type="entry name" value="MUTATOR TRANSPOSASE MUDRA PROTEIN"/>
    <property type="match status" value="1"/>
</dbReference>
<name>A0AA41SNT4_PAPNU</name>
<proteinExistence type="predicted"/>
<feature type="compositionally biased region" description="Acidic residues" evidence="1">
    <location>
        <begin position="105"/>
        <end position="121"/>
    </location>
</feature>
<keyword evidence="4" id="KW-1185">Reference proteome</keyword>
<feature type="domain" description="Transposase MuDR plant" evidence="2">
    <location>
        <begin position="170"/>
        <end position="233"/>
    </location>
</feature>
<organism evidence="3 4">
    <name type="scientific">Papaver nudicaule</name>
    <name type="common">Iceland poppy</name>
    <dbReference type="NCBI Taxonomy" id="74823"/>
    <lineage>
        <taxon>Eukaryota</taxon>
        <taxon>Viridiplantae</taxon>
        <taxon>Streptophyta</taxon>
        <taxon>Embryophyta</taxon>
        <taxon>Tracheophyta</taxon>
        <taxon>Spermatophyta</taxon>
        <taxon>Magnoliopsida</taxon>
        <taxon>Ranunculales</taxon>
        <taxon>Papaveraceae</taxon>
        <taxon>Papaveroideae</taxon>
        <taxon>Papaver</taxon>
    </lineage>
</organism>
<accession>A0AA41SNT4</accession>
<protein>
    <recommendedName>
        <fullName evidence="2">Transposase MuDR plant domain-containing protein</fullName>
    </recommendedName>
</protein>
<feature type="region of interest" description="Disordered" evidence="1">
    <location>
        <begin position="102"/>
        <end position="121"/>
    </location>
</feature>
<sequence length="419" mass="48560">MDDELLRYYPTKGGLVKGKSKRVDHPNLEILPDYRPEEELDFLPLLTPNMTATCSSQVDSSTDGSQASTILDPLLGNEDIVQLDDDNIFASTYSVVSEDVQLDGIPDEDQDSEDEELGPEPVIDDDEEIKITGQIQATLSSTVEFKEFVEETQNIDVDYKLSENQEFVEKLYVGQQWLSKEHCRDYLKELAIDMNYAMVQVKNKKQKQSYKCKDETCEWKVYCSVLGDKQTFECKSGHFIHTCEGYHGLKHPLANARWVAKVMLECYKAHPKYKPKDFQTDQHPRALTFISDRQKGLIEGVSENFSDVNHHHRYCFRHLYKNFKKLHPGKNLEFIAWRAARSFSEVGHKIWMKRLKEAKPSAPEWFDREPVETWARCYFDRSSKCEHVTSNFCEAFNSWILPLRKLPICKLRASGSEND</sequence>
<dbReference type="Pfam" id="PF03108">
    <property type="entry name" value="DBD_Tnp_Mut"/>
    <property type="match status" value="1"/>
</dbReference>
<evidence type="ECO:0000313" key="4">
    <source>
        <dbReference type="Proteomes" id="UP001177140"/>
    </source>
</evidence>
<dbReference type="AlphaFoldDB" id="A0AA41SNT4"/>
<dbReference type="EMBL" id="JAJJMA010182887">
    <property type="protein sequence ID" value="MCL7037768.1"/>
    <property type="molecule type" value="Genomic_DNA"/>
</dbReference>
<reference evidence="3" key="1">
    <citation type="submission" date="2022-03" db="EMBL/GenBank/DDBJ databases">
        <title>A functionally conserved STORR gene fusion in Papaver species that diverged 16.8 million years ago.</title>
        <authorList>
            <person name="Catania T."/>
        </authorList>
    </citation>
    <scope>NUCLEOTIDE SEQUENCE</scope>
    <source>
        <strain evidence="3">S-191538</strain>
    </source>
</reference>